<evidence type="ECO:0000313" key="1">
    <source>
        <dbReference type="EMBL" id="VDH92231.1"/>
    </source>
</evidence>
<sequence length="214" mass="25026">MRKTKIKFDKPIYLGFSILDLSKTLMTDFVYKYLKPTYGDRATICYTDTDSIICTVETPDIYKDMNEHGRQWFDTSNYPSDHLSGIEVGLNSKDLGMFKDECAGSPMTEFVGLRPKMYAFKVGTRETKRAKGVKKNIVKNEMNFADYKTCLDMHRVSYRTMNMIRSRDHQIYTLECRKKALSADDYKRYILSDVISTLAHGHYRIEINEQHTRE</sequence>
<dbReference type="EMBL" id="UYJE01000314">
    <property type="protein sequence ID" value="VDH92231.1"/>
    <property type="molecule type" value="Genomic_DNA"/>
</dbReference>
<reference evidence="1" key="1">
    <citation type="submission" date="2018-11" db="EMBL/GenBank/DDBJ databases">
        <authorList>
            <person name="Alioto T."/>
            <person name="Alioto T."/>
        </authorList>
    </citation>
    <scope>NUCLEOTIDE SEQUENCE</scope>
</reference>
<evidence type="ECO:0008006" key="3">
    <source>
        <dbReference type="Google" id="ProtNLM"/>
    </source>
</evidence>
<dbReference type="AlphaFoldDB" id="A0A8B6BMA0"/>
<dbReference type="Proteomes" id="UP000596742">
    <property type="component" value="Unassembled WGS sequence"/>
</dbReference>
<dbReference type="InterPro" id="IPR043502">
    <property type="entry name" value="DNA/RNA_pol_sf"/>
</dbReference>
<dbReference type="InterPro" id="IPR023211">
    <property type="entry name" value="DNA_pol_palm_dom_sf"/>
</dbReference>
<name>A0A8B6BMA0_MYTGA</name>
<dbReference type="PROSITE" id="PS00116">
    <property type="entry name" value="DNA_POLYMERASE_B"/>
    <property type="match status" value="1"/>
</dbReference>
<dbReference type="PANTHER" id="PTHR31511:SF12">
    <property type="entry name" value="RHO TERMINATION FACTOR N-TERMINAL DOMAIN-CONTAINING PROTEIN"/>
    <property type="match status" value="1"/>
</dbReference>
<comment type="caution">
    <text evidence="1">The sequence shown here is derived from an EMBL/GenBank/DDBJ whole genome shotgun (WGS) entry which is preliminary data.</text>
</comment>
<dbReference type="OrthoDB" id="6145729at2759"/>
<proteinExistence type="predicted"/>
<gene>
    <name evidence="1" type="ORF">MGAL_10B074709</name>
</gene>
<dbReference type="SUPFAM" id="SSF56672">
    <property type="entry name" value="DNA/RNA polymerases"/>
    <property type="match status" value="1"/>
</dbReference>
<evidence type="ECO:0000313" key="2">
    <source>
        <dbReference type="Proteomes" id="UP000596742"/>
    </source>
</evidence>
<dbReference type="GO" id="GO:0000166">
    <property type="term" value="F:nucleotide binding"/>
    <property type="evidence" value="ECO:0007669"/>
    <property type="project" value="InterPro"/>
</dbReference>
<dbReference type="GO" id="GO:0003676">
    <property type="term" value="F:nucleic acid binding"/>
    <property type="evidence" value="ECO:0007669"/>
    <property type="project" value="InterPro"/>
</dbReference>
<accession>A0A8B6BMA0</accession>
<organism evidence="1 2">
    <name type="scientific">Mytilus galloprovincialis</name>
    <name type="common">Mediterranean mussel</name>
    <dbReference type="NCBI Taxonomy" id="29158"/>
    <lineage>
        <taxon>Eukaryota</taxon>
        <taxon>Metazoa</taxon>
        <taxon>Spiralia</taxon>
        <taxon>Lophotrochozoa</taxon>
        <taxon>Mollusca</taxon>
        <taxon>Bivalvia</taxon>
        <taxon>Autobranchia</taxon>
        <taxon>Pteriomorphia</taxon>
        <taxon>Mytilida</taxon>
        <taxon>Mytiloidea</taxon>
        <taxon>Mytilidae</taxon>
        <taxon>Mytilinae</taxon>
        <taxon>Mytilus</taxon>
    </lineage>
</organism>
<dbReference type="Gene3D" id="3.90.1600.10">
    <property type="entry name" value="Palm domain of DNA polymerase"/>
    <property type="match status" value="1"/>
</dbReference>
<dbReference type="InterPro" id="IPR017964">
    <property type="entry name" value="DNA-dir_DNA_pol_B_CS"/>
</dbReference>
<keyword evidence="2" id="KW-1185">Reference proteome</keyword>
<protein>
    <recommendedName>
        <fullName evidence="3">DNA-directed DNA polymerase</fullName>
    </recommendedName>
</protein>
<dbReference type="PANTHER" id="PTHR31511">
    <property type="entry name" value="PROTEIN CBG23764"/>
    <property type="match status" value="1"/>
</dbReference>